<dbReference type="PANTHER" id="PTHR11638">
    <property type="entry name" value="ATP-DEPENDENT CLP PROTEASE"/>
    <property type="match status" value="1"/>
</dbReference>
<keyword evidence="1" id="KW-0547">Nucleotide-binding</keyword>
<accession>A0A3N0BDZ1</accession>
<reference evidence="5" key="1">
    <citation type="submission" date="2018-05" db="EMBL/GenBank/DDBJ databases">
        <title>Genome Sequencing of selected type strains of the family Eggerthellaceae.</title>
        <authorList>
            <person name="Danylec N."/>
            <person name="Stoll D.A."/>
            <person name="Doetsch A."/>
            <person name="Huch M."/>
        </authorList>
    </citation>
    <scope>NUCLEOTIDE SEQUENCE [LARGE SCALE GENOMIC DNA]</scope>
    <source>
        <strain evidence="5">DSM 16106</strain>
    </source>
</reference>
<comment type="caution">
    <text evidence="4">The sequence shown here is derived from an EMBL/GenBank/DDBJ whole genome shotgun (WGS) entry which is preliminary data.</text>
</comment>
<evidence type="ECO:0000313" key="5">
    <source>
        <dbReference type="Proteomes" id="UP000278632"/>
    </source>
</evidence>
<organism evidence="4 5">
    <name type="scientific">Paraeggerthella hongkongensis</name>
    <dbReference type="NCBI Taxonomy" id="230658"/>
    <lineage>
        <taxon>Bacteria</taxon>
        <taxon>Bacillati</taxon>
        <taxon>Actinomycetota</taxon>
        <taxon>Coriobacteriia</taxon>
        <taxon>Eggerthellales</taxon>
        <taxon>Eggerthellaceae</taxon>
        <taxon>Paraeggerthella</taxon>
    </lineage>
</organism>
<dbReference type="SMART" id="SM00382">
    <property type="entry name" value="AAA"/>
    <property type="match status" value="1"/>
</dbReference>
<dbReference type="GO" id="GO:0005737">
    <property type="term" value="C:cytoplasm"/>
    <property type="evidence" value="ECO:0007669"/>
    <property type="project" value="TreeGrafter"/>
</dbReference>
<evidence type="ECO:0000259" key="3">
    <source>
        <dbReference type="SMART" id="SM00382"/>
    </source>
</evidence>
<sequence>MANKIVLFKGSGKDFEKLLSKSIGENETSVEFLEAIRTYNKRVRASDYAVPDLDLDEAQHVDNCIVRADDFGSVVGHVISNFANIVTQSYDFDTLYVQNPPRQAEASLRTAFPDSIEIRTSNYKRIRKGSLKTVYEKLKSGILGQEACKTHLISSLYQLSVMNSKRPAVLMFYGPSGVGKTETAKCMSTILGGKLTRIQFSMMQTSEAYNYVFGAEHSHVSFARDLLARESNVILIDEFDKVDPRFYNAFYQLFDEGIFLDTYYEVSLPNALFICTSNFSSESEMRRVLGPAMFSRIGACVKFEELGVDEKRQIASRHFDETVKHLDKDDKSYIDEKGVREWFLQNAGRYNNIRLMKTKIERAVFDTLTNRIITHVE</sequence>
<evidence type="ECO:0000313" key="4">
    <source>
        <dbReference type="EMBL" id="RNL46025.1"/>
    </source>
</evidence>
<protein>
    <submittedName>
        <fullName evidence="4">ATPase</fullName>
    </submittedName>
</protein>
<dbReference type="PRINTS" id="PR00300">
    <property type="entry name" value="CLPPROTEASEA"/>
</dbReference>
<dbReference type="GO" id="GO:0034605">
    <property type="term" value="P:cellular response to heat"/>
    <property type="evidence" value="ECO:0007669"/>
    <property type="project" value="TreeGrafter"/>
</dbReference>
<keyword evidence="5" id="KW-1185">Reference proteome</keyword>
<dbReference type="InterPro" id="IPR003593">
    <property type="entry name" value="AAA+_ATPase"/>
</dbReference>
<feature type="domain" description="AAA+ ATPase" evidence="3">
    <location>
        <begin position="166"/>
        <end position="308"/>
    </location>
</feature>
<dbReference type="EMBL" id="QICD01000006">
    <property type="protein sequence ID" value="RNL46025.1"/>
    <property type="molecule type" value="Genomic_DNA"/>
</dbReference>
<dbReference type="Gene3D" id="3.40.50.300">
    <property type="entry name" value="P-loop containing nucleotide triphosphate hydrolases"/>
    <property type="match status" value="1"/>
</dbReference>
<evidence type="ECO:0000256" key="2">
    <source>
        <dbReference type="ARBA" id="ARBA00022840"/>
    </source>
</evidence>
<dbReference type="AlphaFoldDB" id="A0A3N0BDZ1"/>
<dbReference type="InterPro" id="IPR003959">
    <property type="entry name" value="ATPase_AAA_core"/>
</dbReference>
<proteinExistence type="predicted"/>
<name>A0A3N0BDZ1_9ACTN</name>
<dbReference type="InterPro" id="IPR027417">
    <property type="entry name" value="P-loop_NTPase"/>
</dbReference>
<keyword evidence="2" id="KW-0067">ATP-binding</keyword>
<dbReference type="InterPro" id="IPR050130">
    <property type="entry name" value="ClpA_ClpB"/>
</dbReference>
<dbReference type="OrthoDB" id="9783370at2"/>
<dbReference type="GO" id="GO:0016887">
    <property type="term" value="F:ATP hydrolysis activity"/>
    <property type="evidence" value="ECO:0007669"/>
    <property type="project" value="InterPro"/>
</dbReference>
<dbReference type="GO" id="GO:0005524">
    <property type="term" value="F:ATP binding"/>
    <property type="evidence" value="ECO:0007669"/>
    <property type="project" value="UniProtKB-KW"/>
</dbReference>
<dbReference type="RefSeq" id="WP_123191831.1">
    <property type="nucleotide sequence ID" value="NZ_QICD01000006.1"/>
</dbReference>
<dbReference type="PANTHER" id="PTHR11638:SF18">
    <property type="entry name" value="HEAT SHOCK PROTEIN 104"/>
    <property type="match status" value="1"/>
</dbReference>
<dbReference type="InterPro" id="IPR001270">
    <property type="entry name" value="ClpA/B"/>
</dbReference>
<gene>
    <name evidence="4" type="ORF">DMP08_04780</name>
</gene>
<dbReference type="SUPFAM" id="SSF52540">
    <property type="entry name" value="P-loop containing nucleoside triphosphate hydrolases"/>
    <property type="match status" value="1"/>
</dbReference>
<dbReference type="Pfam" id="PF07724">
    <property type="entry name" value="AAA_2"/>
    <property type="match status" value="1"/>
</dbReference>
<evidence type="ECO:0000256" key="1">
    <source>
        <dbReference type="ARBA" id="ARBA00022741"/>
    </source>
</evidence>
<dbReference type="Proteomes" id="UP000278632">
    <property type="component" value="Unassembled WGS sequence"/>
</dbReference>